<name>A0A9D4ZD77_ADICA</name>
<evidence type="ECO:0000313" key="2">
    <source>
        <dbReference type="Proteomes" id="UP000886520"/>
    </source>
</evidence>
<keyword evidence="2" id="KW-1185">Reference proteome</keyword>
<dbReference type="Proteomes" id="UP000886520">
    <property type="component" value="Chromosome 16"/>
</dbReference>
<organism evidence="1 2">
    <name type="scientific">Adiantum capillus-veneris</name>
    <name type="common">Maidenhair fern</name>
    <dbReference type="NCBI Taxonomy" id="13818"/>
    <lineage>
        <taxon>Eukaryota</taxon>
        <taxon>Viridiplantae</taxon>
        <taxon>Streptophyta</taxon>
        <taxon>Embryophyta</taxon>
        <taxon>Tracheophyta</taxon>
        <taxon>Polypodiopsida</taxon>
        <taxon>Polypodiidae</taxon>
        <taxon>Polypodiales</taxon>
        <taxon>Pteridineae</taxon>
        <taxon>Pteridaceae</taxon>
        <taxon>Vittarioideae</taxon>
        <taxon>Adiantum</taxon>
    </lineage>
</organism>
<dbReference type="EMBL" id="JABFUD020000016">
    <property type="protein sequence ID" value="KAI5068336.1"/>
    <property type="molecule type" value="Genomic_DNA"/>
</dbReference>
<evidence type="ECO:0000313" key="1">
    <source>
        <dbReference type="EMBL" id="KAI5068336.1"/>
    </source>
</evidence>
<gene>
    <name evidence="1" type="ORF">GOP47_0016681</name>
</gene>
<accession>A0A9D4ZD77</accession>
<reference evidence="1" key="1">
    <citation type="submission" date="2021-01" db="EMBL/GenBank/DDBJ databases">
        <title>Adiantum capillus-veneris genome.</title>
        <authorList>
            <person name="Fang Y."/>
            <person name="Liao Q."/>
        </authorList>
    </citation>
    <scope>NUCLEOTIDE SEQUENCE</scope>
    <source>
        <strain evidence="1">H3</strain>
        <tissue evidence="1">Leaf</tissue>
    </source>
</reference>
<protein>
    <submittedName>
        <fullName evidence="1">Uncharacterized protein</fullName>
    </submittedName>
</protein>
<proteinExistence type="predicted"/>
<comment type="caution">
    <text evidence="1">The sequence shown here is derived from an EMBL/GenBank/DDBJ whole genome shotgun (WGS) entry which is preliminary data.</text>
</comment>
<sequence>MAAWQVSSNSFKDQSWFQEELQIVELKVAEYIIADKEQNQLLISSTPVFKQLSQKTGRCICCIRLGKH</sequence>
<dbReference type="AlphaFoldDB" id="A0A9D4ZD77"/>